<evidence type="ECO:0000313" key="2">
    <source>
        <dbReference type="Proteomes" id="UP000247150"/>
    </source>
</evidence>
<evidence type="ECO:0000313" key="1">
    <source>
        <dbReference type="EMBL" id="PWW28434.1"/>
    </source>
</evidence>
<sequence length="107" mass="12134">MKKLGLVMMTFLIGTLLTIKPAEAAYLSEYDKYVEVSYEEARKIADLFGLQDISLGEETARLSFEMQESLIAKVEKILNTEIDHYYIWLTVNGEPVLGIDPPVALYN</sequence>
<accession>A0A2V3A4G3</accession>
<organism evidence="1 2">
    <name type="scientific">Cytobacillus oceanisediminis</name>
    <dbReference type="NCBI Taxonomy" id="665099"/>
    <lineage>
        <taxon>Bacteria</taxon>
        <taxon>Bacillati</taxon>
        <taxon>Bacillota</taxon>
        <taxon>Bacilli</taxon>
        <taxon>Bacillales</taxon>
        <taxon>Bacillaceae</taxon>
        <taxon>Cytobacillus</taxon>
    </lineage>
</organism>
<dbReference type="RefSeq" id="WP_110065274.1">
    <property type="nucleotide sequence ID" value="NZ_QGTW01000006.1"/>
</dbReference>
<dbReference type="AlphaFoldDB" id="A0A2V3A4G3"/>
<evidence type="ECO:0008006" key="3">
    <source>
        <dbReference type="Google" id="ProtNLM"/>
    </source>
</evidence>
<comment type="caution">
    <text evidence="1">The sequence shown here is derived from an EMBL/GenBank/DDBJ whole genome shotgun (WGS) entry which is preliminary data.</text>
</comment>
<gene>
    <name evidence="1" type="ORF">DFO73_106250</name>
</gene>
<name>A0A2V3A4G3_9BACI</name>
<reference evidence="1 2" key="1">
    <citation type="submission" date="2018-05" db="EMBL/GenBank/DDBJ databases">
        <title>Freshwater and sediment microbial communities from various areas in North America, analyzing microbe dynamics in response to fracking.</title>
        <authorList>
            <person name="Lamendella R."/>
        </authorList>
    </citation>
    <scope>NUCLEOTIDE SEQUENCE [LARGE SCALE GENOMIC DNA]</scope>
    <source>
        <strain evidence="1 2">15_TX</strain>
    </source>
</reference>
<proteinExistence type="predicted"/>
<dbReference type="OrthoDB" id="2910639at2"/>
<dbReference type="Proteomes" id="UP000247150">
    <property type="component" value="Unassembled WGS sequence"/>
</dbReference>
<dbReference type="EMBL" id="QGTW01000006">
    <property type="protein sequence ID" value="PWW28434.1"/>
    <property type="molecule type" value="Genomic_DNA"/>
</dbReference>
<protein>
    <recommendedName>
        <fullName evidence="3">8-amino-7-oxononanoate synthase</fullName>
    </recommendedName>
</protein>